<dbReference type="SUPFAM" id="SSF116726">
    <property type="entry name" value="TrkA C-terminal domain-like"/>
    <property type="match status" value="1"/>
</dbReference>
<feature type="transmembrane region" description="Helical" evidence="9">
    <location>
        <begin position="6"/>
        <end position="23"/>
    </location>
</feature>
<sequence>MTEVEAFGLAVLVTALIGTVAVLSNRFSERTRIPAPAIFLVCAAVASDLWPRLGALSPPTTEKIVTVALAVILFDGGMHIGRRRFRSAAAATVWIGVAGTLITVAALALLIHYAFGMDWRLAVLLGTALAPTDPAVVFSVLGRREIAGRTGTLLEGESGANDPVGIALLVAVLGATGGGLSAVGHVTVGFLQQMVIGAAVGVAGGMLLLAFMRRVPLPSEGLYALRVLFGALVIYGLATVAHGSGFLAVFAAGILLGDERAPYKREIERFHSSLASLAEIVAFIMLGLTISLRDLGDGGAWWIGLIIAAVLAFVIRPVFVGLLLWPVRLRRNERIFVLWTGLKGAVPILLGLFILQEGLPGVRRAYEIIFVVVAFSVTVQGGLVPELARRLGIPLRVVEPEPWSLGVRFQEEPEGLHRYQVRAGSAADGMTVDDLPCGEDVWVSFVIRGGRLVPVRADTLMRAGDEVLVLAPDTPDLEAVFTRRRDDSPAG</sequence>
<feature type="transmembrane region" description="Helical" evidence="9">
    <location>
        <begin position="195"/>
        <end position="212"/>
    </location>
</feature>
<comment type="subcellular location">
    <subcellularLocation>
        <location evidence="1">Cell membrane</location>
        <topology evidence="1">Multi-pass membrane protein</topology>
    </subcellularLocation>
</comment>
<dbReference type="NCBIfam" id="NF003715">
    <property type="entry name" value="PRK05326.1-2"/>
    <property type="match status" value="1"/>
</dbReference>
<dbReference type="InterPro" id="IPR038770">
    <property type="entry name" value="Na+/solute_symporter_sf"/>
</dbReference>
<evidence type="ECO:0000256" key="4">
    <source>
        <dbReference type="ARBA" id="ARBA00022475"/>
    </source>
</evidence>
<feature type="transmembrane region" description="Helical" evidence="9">
    <location>
        <begin position="300"/>
        <end position="324"/>
    </location>
</feature>
<dbReference type="PANTHER" id="PTHR32507">
    <property type="entry name" value="NA(+)/H(+) ANTIPORTER 1"/>
    <property type="match status" value="1"/>
</dbReference>
<dbReference type="Pfam" id="PF02080">
    <property type="entry name" value="TrkA_C"/>
    <property type="match status" value="1"/>
</dbReference>
<dbReference type="Pfam" id="PF00999">
    <property type="entry name" value="Na_H_Exchanger"/>
    <property type="match status" value="1"/>
</dbReference>
<evidence type="ECO:0000256" key="7">
    <source>
        <dbReference type="ARBA" id="ARBA00023065"/>
    </source>
</evidence>
<feature type="domain" description="RCK C-terminal" evidence="10">
    <location>
        <begin position="404"/>
        <end position="486"/>
    </location>
</feature>
<feature type="transmembrane region" description="Helical" evidence="9">
    <location>
        <begin position="164"/>
        <end position="183"/>
    </location>
</feature>
<evidence type="ECO:0000256" key="9">
    <source>
        <dbReference type="SAM" id="Phobius"/>
    </source>
</evidence>
<dbReference type="EMBL" id="BAABHK010000030">
    <property type="protein sequence ID" value="GAA4639950.1"/>
    <property type="molecule type" value="Genomic_DNA"/>
</dbReference>
<evidence type="ECO:0000256" key="2">
    <source>
        <dbReference type="ARBA" id="ARBA00022448"/>
    </source>
</evidence>
<feature type="transmembrane region" description="Helical" evidence="9">
    <location>
        <begin position="269"/>
        <end position="288"/>
    </location>
</feature>
<evidence type="ECO:0000256" key="3">
    <source>
        <dbReference type="ARBA" id="ARBA00022449"/>
    </source>
</evidence>
<evidence type="ECO:0000256" key="5">
    <source>
        <dbReference type="ARBA" id="ARBA00022692"/>
    </source>
</evidence>
<dbReference type="Proteomes" id="UP001501442">
    <property type="component" value="Unassembled WGS sequence"/>
</dbReference>
<evidence type="ECO:0000259" key="10">
    <source>
        <dbReference type="PROSITE" id="PS51202"/>
    </source>
</evidence>
<accession>A0ABP8UWK0</accession>
<keyword evidence="5 9" id="KW-0812">Transmembrane</keyword>
<keyword evidence="12" id="KW-1185">Reference proteome</keyword>
<comment type="caution">
    <text evidence="11">The sequence shown here is derived from an EMBL/GenBank/DDBJ whole genome shotgun (WGS) entry which is preliminary data.</text>
</comment>
<dbReference type="InterPro" id="IPR006037">
    <property type="entry name" value="RCK_C"/>
</dbReference>
<evidence type="ECO:0000256" key="1">
    <source>
        <dbReference type="ARBA" id="ARBA00004651"/>
    </source>
</evidence>
<feature type="transmembrane region" description="Helical" evidence="9">
    <location>
        <begin position="35"/>
        <end position="52"/>
    </location>
</feature>
<dbReference type="InterPro" id="IPR036721">
    <property type="entry name" value="RCK_C_sf"/>
</dbReference>
<dbReference type="InterPro" id="IPR006153">
    <property type="entry name" value="Cation/H_exchanger_TM"/>
</dbReference>
<proteinExistence type="predicted"/>
<keyword evidence="4" id="KW-1003">Cell membrane</keyword>
<keyword evidence="7" id="KW-0406">Ion transport</keyword>
<organism evidence="11 12">
    <name type="scientific">Actinoallomurus vinaceus</name>
    <dbReference type="NCBI Taxonomy" id="1080074"/>
    <lineage>
        <taxon>Bacteria</taxon>
        <taxon>Bacillati</taxon>
        <taxon>Actinomycetota</taxon>
        <taxon>Actinomycetes</taxon>
        <taxon>Streptosporangiales</taxon>
        <taxon>Thermomonosporaceae</taxon>
        <taxon>Actinoallomurus</taxon>
    </lineage>
</organism>
<reference evidence="12" key="1">
    <citation type="journal article" date="2019" name="Int. J. Syst. Evol. Microbiol.">
        <title>The Global Catalogue of Microorganisms (GCM) 10K type strain sequencing project: providing services to taxonomists for standard genome sequencing and annotation.</title>
        <authorList>
            <consortium name="The Broad Institute Genomics Platform"/>
            <consortium name="The Broad Institute Genome Sequencing Center for Infectious Disease"/>
            <person name="Wu L."/>
            <person name="Ma J."/>
        </authorList>
    </citation>
    <scope>NUCLEOTIDE SEQUENCE [LARGE SCALE GENOMIC DNA]</scope>
    <source>
        <strain evidence="12">JCM 17939</strain>
    </source>
</reference>
<name>A0ABP8UWK0_9ACTN</name>
<evidence type="ECO:0000313" key="11">
    <source>
        <dbReference type="EMBL" id="GAA4639950.1"/>
    </source>
</evidence>
<evidence type="ECO:0000256" key="8">
    <source>
        <dbReference type="ARBA" id="ARBA00023136"/>
    </source>
</evidence>
<dbReference type="PANTHER" id="PTHR32507:SF0">
    <property type="entry name" value="NA(+)_H(+) ANTIPORTER 2-RELATED"/>
    <property type="match status" value="1"/>
</dbReference>
<keyword evidence="3" id="KW-0050">Antiport</keyword>
<keyword evidence="8 9" id="KW-0472">Membrane</keyword>
<feature type="transmembrane region" description="Helical" evidence="9">
    <location>
        <begin position="64"/>
        <end position="81"/>
    </location>
</feature>
<gene>
    <name evidence="11" type="ORF">GCM10023196_103540</name>
</gene>
<feature type="transmembrane region" description="Helical" evidence="9">
    <location>
        <begin position="336"/>
        <end position="356"/>
    </location>
</feature>
<feature type="transmembrane region" description="Helical" evidence="9">
    <location>
        <begin position="368"/>
        <end position="388"/>
    </location>
</feature>
<feature type="transmembrane region" description="Helical" evidence="9">
    <location>
        <begin position="93"/>
        <end position="115"/>
    </location>
</feature>
<dbReference type="Gene3D" id="1.20.1530.20">
    <property type="match status" value="1"/>
</dbReference>
<keyword evidence="6 9" id="KW-1133">Transmembrane helix</keyword>
<dbReference type="PROSITE" id="PS51202">
    <property type="entry name" value="RCK_C"/>
    <property type="match status" value="1"/>
</dbReference>
<evidence type="ECO:0000256" key="6">
    <source>
        <dbReference type="ARBA" id="ARBA00022989"/>
    </source>
</evidence>
<feature type="transmembrane region" description="Helical" evidence="9">
    <location>
        <begin position="232"/>
        <end position="257"/>
    </location>
</feature>
<keyword evidence="2" id="KW-0813">Transport</keyword>
<evidence type="ECO:0000313" key="12">
    <source>
        <dbReference type="Proteomes" id="UP001501442"/>
    </source>
</evidence>
<dbReference type="Gene3D" id="3.30.70.1450">
    <property type="entry name" value="Regulator of K+ conductance, C-terminal domain"/>
    <property type="match status" value="1"/>
</dbReference>
<protein>
    <submittedName>
        <fullName evidence="11">Cation:proton antiporter</fullName>
    </submittedName>
</protein>
<dbReference type="RefSeq" id="WP_345443558.1">
    <property type="nucleotide sequence ID" value="NZ_BAABHK010000030.1"/>
</dbReference>